<accession>A0A5J5J0N9</accession>
<dbReference type="OrthoDB" id="9806229at2"/>
<comment type="caution">
    <text evidence="1">The sequence shown here is derived from an EMBL/GenBank/DDBJ whole genome shotgun (WGS) entry which is preliminary data.</text>
</comment>
<dbReference type="AlphaFoldDB" id="A0A5J5J0N9"/>
<dbReference type="PANTHER" id="PTHR43760:SF1">
    <property type="entry name" value="ENDORIBONUCLEASE L-PSP_CHORISMATE MUTASE-LIKE DOMAIN-CONTAINING PROTEIN"/>
    <property type="match status" value="1"/>
</dbReference>
<evidence type="ECO:0000313" key="1">
    <source>
        <dbReference type="EMBL" id="KAA9108025.1"/>
    </source>
</evidence>
<protein>
    <submittedName>
        <fullName evidence="1">RidA family protein</fullName>
    </submittedName>
</protein>
<dbReference type="PANTHER" id="PTHR43760">
    <property type="entry name" value="ENDORIBONUCLEASE-RELATED"/>
    <property type="match status" value="1"/>
</dbReference>
<dbReference type="RefSeq" id="WP_150449056.1">
    <property type="nucleotide sequence ID" value="NZ_VYSA01000002.1"/>
</dbReference>
<proteinExistence type="predicted"/>
<dbReference type="CDD" id="cd02199">
    <property type="entry name" value="YjgF_YER057c_UK114_like_1"/>
    <property type="match status" value="1"/>
</dbReference>
<name>A0A5J5J0N9_9MICO</name>
<dbReference type="InterPro" id="IPR035959">
    <property type="entry name" value="RutC-like_sf"/>
</dbReference>
<dbReference type="Gene3D" id="3.30.1330.40">
    <property type="entry name" value="RutC-like"/>
    <property type="match status" value="1"/>
</dbReference>
<keyword evidence="2" id="KW-1185">Reference proteome</keyword>
<dbReference type="SUPFAM" id="SSF55298">
    <property type="entry name" value="YjgF-like"/>
    <property type="match status" value="1"/>
</dbReference>
<dbReference type="EMBL" id="VYSA01000002">
    <property type="protein sequence ID" value="KAA9108025.1"/>
    <property type="molecule type" value="Genomic_DNA"/>
</dbReference>
<dbReference type="InterPro" id="IPR013813">
    <property type="entry name" value="Endoribo_LPSP/chorism_mut-like"/>
</dbReference>
<reference evidence="2" key="1">
    <citation type="submission" date="2019-09" db="EMBL/GenBank/DDBJ databases">
        <title>Mumia zhuanghuii sp. nov. isolated from the intestinal contents of plateau pika (Ochotona curzoniae) in the Qinghai-Tibet plateau of China.</title>
        <authorList>
            <person name="Tian Z."/>
        </authorList>
    </citation>
    <scope>NUCLEOTIDE SEQUENCE [LARGE SCALE GENOMIC DNA]</scope>
    <source>
        <strain evidence="2">JCM 30598</strain>
    </source>
</reference>
<sequence>MHTVSTAEERAAQLGLVIPDYANPPYGERYGTMKAFHREGRTLTLSGITPEDRAGNKVFPGRVGSTVTLEEGYQAARYAAINVLGLIRYALGSLDEVTGFVQTLTCVVVTPEFTDVNLVTNGAADLFVEVFGDRIGRSTSMGLGVNTLSGGNSFEMTAVVQTRSAFVEPAA</sequence>
<dbReference type="Proteomes" id="UP000325827">
    <property type="component" value="Unassembled WGS sequence"/>
</dbReference>
<organism evidence="1 2">
    <name type="scientific">Microbacterium rhizomatis</name>
    <dbReference type="NCBI Taxonomy" id="1631477"/>
    <lineage>
        <taxon>Bacteria</taxon>
        <taxon>Bacillati</taxon>
        <taxon>Actinomycetota</taxon>
        <taxon>Actinomycetes</taxon>
        <taxon>Micrococcales</taxon>
        <taxon>Microbacteriaceae</taxon>
        <taxon>Microbacterium</taxon>
    </lineage>
</organism>
<gene>
    <name evidence="1" type="ORF">F6B43_11450</name>
</gene>
<evidence type="ECO:0000313" key="2">
    <source>
        <dbReference type="Proteomes" id="UP000325827"/>
    </source>
</evidence>